<organism evidence="3 4">
    <name type="scientific">Gracilibacillus halotolerans</name>
    <dbReference type="NCBI Taxonomy" id="74386"/>
    <lineage>
        <taxon>Bacteria</taxon>
        <taxon>Bacillati</taxon>
        <taxon>Bacillota</taxon>
        <taxon>Bacilli</taxon>
        <taxon>Bacillales</taxon>
        <taxon>Bacillaceae</taxon>
        <taxon>Gracilibacillus</taxon>
    </lineage>
</organism>
<evidence type="ECO:0000256" key="1">
    <source>
        <dbReference type="SAM" id="Phobius"/>
    </source>
</evidence>
<keyword evidence="1" id="KW-0812">Transmembrane</keyword>
<keyword evidence="4" id="KW-1185">Reference proteome</keyword>
<evidence type="ECO:0000259" key="2">
    <source>
        <dbReference type="Pfam" id="PF13273"/>
    </source>
</evidence>
<feature type="domain" description="DUF4064" evidence="2">
    <location>
        <begin position="2"/>
        <end position="103"/>
    </location>
</feature>
<protein>
    <recommendedName>
        <fullName evidence="2">DUF4064 domain-containing protein</fullName>
    </recommendedName>
</protein>
<evidence type="ECO:0000313" key="4">
    <source>
        <dbReference type="Proteomes" id="UP000572212"/>
    </source>
</evidence>
<name>A0A841RKA3_9BACI</name>
<dbReference type="Pfam" id="PF13273">
    <property type="entry name" value="DUF4064"/>
    <property type="match status" value="1"/>
</dbReference>
<dbReference type="InterPro" id="IPR025273">
    <property type="entry name" value="DUF4064"/>
</dbReference>
<accession>A0A841RKA3</accession>
<keyword evidence="1" id="KW-0472">Membrane</keyword>
<feature type="transmembrane region" description="Helical" evidence="1">
    <location>
        <begin position="62"/>
        <end position="81"/>
    </location>
</feature>
<comment type="caution">
    <text evidence="3">The sequence shown here is derived from an EMBL/GenBank/DDBJ whole genome shotgun (WGS) entry which is preliminary data.</text>
</comment>
<feature type="transmembrane region" description="Helical" evidence="1">
    <location>
        <begin position="93"/>
        <end position="119"/>
    </location>
</feature>
<dbReference type="AlphaFoldDB" id="A0A841RKA3"/>
<keyword evidence="1" id="KW-1133">Transmembrane helix</keyword>
<sequence>MNRTTEVVLIIIGGFLYLFSVFLVIVMKPLIFTEKLLNAIKTNSTDGTEEIQLEKVVEHTELITRMGIVASITAIVAIILFHKPYKPKIAGGILFIVGITTTIISFSDVFYASIFFIIAGVLGLRRKDKIVDDSIEKV</sequence>
<proteinExistence type="predicted"/>
<dbReference type="Proteomes" id="UP000572212">
    <property type="component" value="Unassembled WGS sequence"/>
</dbReference>
<gene>
    <name evidence="3" type="ORF">GGQ92_001931</name>
</gene>
<dbReference type="RefSeq" id="WP_184247775.1">
    <property type="nucleotide sequence ID" value="NZ_BAAACU010000064.1"/>
</dbReference>
<dbReference type="EMBL" id="JACHON010000008">
    <property type="protein sequence ID" value="MBB6513141.1"/>
    <property type="molecule type" value="Genomic_DNA"/>
</dbReference>
<reference evidence="3 4" key="1">
    <citation type="submission" date="2020-08" db="EMBL/GenBank/DDBJ databases">
        <title>Genomic Encyclopedia of Type Strains, Phase IV (KMG-IV): sequencing the most valuable type-strain genomes for metagenomic binning, comparative biology and taxonomic classification.</title>
        <authorList>
            <person name="Goeker M."/>
        </authorList>
    </citation>
    <scope>NUCLEOTIDE SEQUENCE [LARGE SCALE GENOMIC DNA]</scope>
    <source>
        <strain evidence="3 4">DSM 11805</strain>
    </source>
</reference>
<feature type="transmembrane region" description="Helical" evidence="1">
    <location>
        <begin position="7"/>
        <end position="27"/>
    </location>
</feature>
<evidence type="ECO:0000313" key="3">
    <source>
        <dbReference type="EMBL" id="MBB6513141.1"/>
    </source>
</evidence>